<name>A0A625ERZ2_SALER</name>
<comment type="caution">
    <text evidence="1">The sequence shown here is derived from an EMBL/GenBank/DDBJ whole genome shotgun (WGS) entry which is preliminary data.</text>
</comment>
<proteinExistence type="predicted"/>
<evidence type="ECO:0000313" key="1">
    <source>
        <dbReference type="EMBL" id="ECZ8222610.1"/>
    </source>
</evidence>
<sequence length="73" mass="8993">MPQGNVIFNKKGKFFWFDDENRIPGLIRSEKEQEWYIAELYYPPEFDYDTAMHDKQIQYLLSKPEELKRYEPK</sequence>
<protein>
    <submittedName>
        <fullName evidence="1">Uncharacterized protein</fullName>
    </submittedName>
</protein>
<accession>A0A625ERZ2</accession>
<organism evidence="1">
    <name type="scientific">Salmonella enterica</name>
    <name type="common">Salmonella choleraesuis</name>
    <dbReference type="NCBI Taxonomy" id="28901"/>
    <lineage>
        <taxon>Bacteria</taxon>
        <taxon>Pseudomonadati</taxon>
        <taxon>Pseudomonadota</taxon>
        <taxon>Gammaproteobacteria</taxon>
        <taxon>Enterobacterales</taxon>
        <taxon>Enterobacteriaceae</taxon>
        <taxon>Salmonella</taxon>
    </lineage>
</organism>
<dbReference type="EMBL" id="AALHXZ010000036">
    <property type="protein sequence ID" value="ECZ8222610.1"/>
    <property type="molecule type" value="Genomic_DNA"/>
</dbReference>
<dbReference type="AlphaFoldDB" id="A0A625ERZ2"/>
<gene>
    <name evidence="1" type="ORF">F8625_20390</name>
</gene>
<reference evidence="1" key="1">
    <citation type="submission" date="2019-10" db="EMBL/GenBank/DDBJ databases">
        <authorList>
            <consortium name="PulseNet: The National Subtyping Network for Foodborne Disease Surveillance"/>
            <person name="Tarr C.L."/>
            <person name="Trees E."/>
            <person name="Katz L.S."/>
            <person name="Carleton-Romer H.A."/>
            <person name="Stroika S."/>
            <person name="Kucerova Z."/>
            <person name="Roache K.F."/>
            <person name="Sabol A.L."/>
            <person name="Besser J."/>
            <person name="Gerner-Smidt P."/>
        </authorList>
    </citation>
    <scope>NUCLEOTIDE SEQUENCE</scope>
    <source>
        <strain evidence="1">PNUSAS096183</strain>
    </source>
</reference>